<dbReference type="InterPro" id="IPR011010">
    <property type="entry name" value="DNA_brk_join_enz"/>
</dbReference>
<dbReference type="InterPro" id="IPR002104">
    <property type="entry name" value="Integrase_catalytic"/>
</dbReference>
<accession>X1ASE5</accession>
<feature type="non-terminal residue" evidence="3">
    <location>
        <position position="245"/>
    </location>
</feature>
<proteinExistence type="predicted"/>
<dbReference type="GO" id="GO:0003677">
    <property type="term" value="F:DNA binding"/>
    <property type="evidence" value="ECO:0007669"/>
    <property type="project" value="InterPro"/>
</dbReference>
<evidence type="ECO:0000259" key="2">
    <source>
        <dbReference type="PROSITE" id="PS51898"/>
    </source>
</evidence>
<gene>
    <name evidence="3" type="ORF">S01H4_32716</name>
</gene>
<dbReference type="GO" id="GO:0015074">
    <property type="term" value="P:DNA integration"/>
    <property type="evidence" value="ECO:0007669"/>
    <property type="project" value="InterPro"/>
</dbReference>
<dbReference type="AlphaFoldDB" id="X1ASE5"/>
<evidence type="ECO:0000313" key="3">
    <source>
        <dbReference type="EMBL" id="GAG75208.1"/>
    </source>
</evidence>
<reference evidence="3" key="1">
    <citation type="journal article" date="2014" name="Front. Microbiol.">
        <title>High frequency of phylogenetically diverse reductive dehalogenase-homologous genes in deep subseafloor sedimentary metagenomes.</title>
        <authorList>
            <person name="Kawai M."/>
            <person name="Futagami T."/>
            <person name="Toyoda A."/>
            <person name="Takaki Y."/>
            <person name="Nishi S."/>
            <person name="Hori S."/>
            <person name="Arai W."/>
            <person name="Tsubouchi T."/>
            <person name="Morono Y."/>
            <person name="Uchiyama I."/>
            <person name="Ito T."/>
            <person name="Fujiyama A."/>
            <person name="Inagaki F."/>
            <person name="Takami H."/>
        </authorList>
    </citation>
    <scope>NUCLEOTIDE SEQUENCE</scope>
    <source>
        <strain evidence="3">Expedition CK06-06</strain>
    </source>
</reference>
<dbReference type="EMBL" id="BART01017137">
    <property type="protein sequence ID" value="GAG75208.1"/>
    <property type="molecule type" value="Genomic_DNA"/>
</dbReference>
<feature type="domain" description="Tyr recombinase" evidence="2">
    <location>
        <begin position="129"/>
        <end position="245"/>
    </location>
</feature>
<comment type="caution">
    <text evidence="3">The sequence shown here is derived from an EMBL/GenBank/DDBJ whole genome shotgun (WGS) entry which is preliminary data.</text>
</comment>
<organism evidence="3">
    <name type="scientific">marine sediment metagenome</name>
    <dbReference type="NCBI Taxonomy" id="412755"/>
    <lineage>
        <taxon>unclassified sequences</taxon>
        <taxon>metagenomes</taxon>
        <taxon>ecological metagenomes</taxon>
    </lineage>
</organism>
<dbReference type="GO" id="GO:0006310">
    <property type="term" value="P:DNA recombination"/>
    <property type="evidence" value="ECO:0007669"/>
    <property type="project" value="UniProtKB-KW"/>
</dbReference>
<keyword evidence="1" id="KW-0233">DNA recombination</keyword>
<dbReference type="Gene3D" id="1.10.443.10">
    <property type="entry name" value="Intergrase catalytic core"/>
    <property type="match status" value="1"/>
</dbReference>
<protein>
    <recommendedName>
        <fullName evidence="2">Tyr recombinase domain-containing protein</fullName>
    </recommendedName>
</protein>
<dbReference type="SUPFAM" id="SSF56349">
    <property type="entry name" value="DNA breaking-rejoining enzymes"/>
    <property type="match status" value="1"/>
</dbReference>
<name>X1ASE5_9ZZZZ</name>
<evidence type="ECO:0000256" key="1">
    <source>
        <dbReference type="ARBA" id="ARBA00023172"/>
    </source>
</evidence>
<dbReference type="PROSITE" id="PS51898">
    <property type="entry name" value="TYR_RECOMBINASE"/>
    <property type="match status" value="1"/>
</dbReference>
<sequence>MDVNRFFEANAKPESKWDSWKEQNAGKTTPILYQGALDYFMNFYNIDSYDEILEIQMEASKRGATDPLSKYILRDMILKCVNHRIQVEKKSGNHAKTIKSAVQKFIQLCGFTDFNVRLPRGTTKINSNGGSGIITPQQMNIVLGVTNSLLYKAVLLTLRDSGLRLGDVLSLDIGDINAGINGGTEYYYIEQLTQKTNSRAQTILGFEALNAVRDYVRFRVSRGEVLKEDTPLFVVGRVVTEVKSN</sequence>
<dbReference type="InterPro" id="IPR013762">
    <property type="entry name" value="Integrase-like_cat_sf"/>
</dbReference>